<protein>
    <recommendedName>
        <fullName evidence="4">CCHC-type domain-containing protein</fullName>
    </recommendedName>
</protein>
<feature type="compositionally biased region" description="Low complexity" evidence="1">
    <location>
        <begin position="176"/>
        <end position="188"/>
    </location>
</feature>
<feature type="compositionally biased region" description="Polar residues" evidence="1">
    <location>
        <begin position="235"/>
        <end position="247"/>
    </location>
</feature>
<name>A0ABD1FAG7_HYPHA</name>
<evidence type="ECO:0008006" key="4">
    <source>
        <dbReference type="Google" id="ProtNLM"/>
    </source>
</evidence>
<accession>A0ABD1FAG7</accession>
<feature type="region of interest" description="Disordered" evidence="1">
    <location>
        <begin position="172"/>
        <end position="209"/>
    </location>
</feature>
<keyword evidence="3" id="KW-1185">Reference proteome</keyword>
<dbReference type="Proteomes" id="UP001566132">
    <property type="component" value="Unassembled WGS sequence"/>
</dbReference>
<organism evidence="2 3">
    <name type="scientific">Hypothenemus hampei</name>
    <name type="common">Coffee berry borer</name>
    <dbReference type="NCBI Taxonomy" id="57062"/>
    <lineage>
        <taxon>Eukaryota</taxon>
        <taxon>Metazoa</taxon>
        <taxon>Ecdysozoa</taxon>
        <taxon>Arthropoda</taxon>
        <taxon>Hexapoda</taxon>
        <taxon>Insecta</taxon>
        <taxon>Pterygota</taxon>
        <taxon>Neoptera</taxon>
        <taxon>Endopterygota</taxon>
        <taxon>Coleoptera</taxon>
        <taxon>Polyphaga</taxon>
        <taxon>Cucujiformia</taxon>
        <taxon>Curculionidae</taxon>
        <taxon>Scolytinae</taxon>
        <taxon>Hypothenemus</taxon>
    </lineage>
</organism>
<evidence type="ECO:0000313" key="3">
    <source>
        <dbReference type="Proteomes" id="UP001566132"/>
    </source>
</evidence>
<comment type="caution">
    <text evidence="2">The sequence shown here is derived from an EMBL/GenBank/DDBJ whole genome shotgun (WGS) entry which is preliminary data.</text>
</comment>
<dbReference type="AlphaFoldDB" id="A0ABD1FAG7"/>
<dbReference type="EMBL" id="JBDJPC010000001">
    <property type="protein sequence ID" value="KAL1516270.1"/>
    <property type="molecule type" value="Genomic_DNA"/>
</dbReference>
<evidence type="ECO:0000313" key="2">
    <source>
        <dbReference type="EMBL" id="KAL1516270.1"/>
    </source>
</evidence>
<feature type="compositionally biased region" description="Polar residues" evidence="1">
    <location>
        <begin position="189"/>
        <end position="201"/>
    </location>
</feature>
<sequence>MATMQQKVFLLIHINNKLRGRTAQLISSRSPNSYPEIKQLLSLHFGDSRDLPSLIQDLQRLKELPNESPLTFYSRLQVLNAKLHANAQASLVETMALNTLLTGLEPRLGQLIRAGNPTSLLEAHTRISRELQLSYFENQKIAKSTTQKPVSQVSKSHPQKCSYCGRLGHSTLQCRQNPNNNQTPNQPQSSYVKTPQVANPNQPRPKFQRNFPQQRTHHVNLQEQQNECNLEDNYGQENTSDENNPSHYQEEPIEPPVEPDNSHENQNFIMDSTNHHPPDNSFETLTSQLQTLNLDDMNPNLNFPEQAFL</sequence>
<gene>
    <name evidence="2" type="ORF">ABEB36_000189</name>
</gene>
<proteinExistence type="predicted"/>
<feature type="region of interest" description="Disordered" evidence="1">
    <location>
        <begin position="232"/>
        <end position="283"/>
    </location>
</feature>
<reference evidence="2 3" key="1">
    <citation type="submission" date="2024-05" db="EMBL/GenBank/DDBJ databases">
        <title>Genetic variation in Jamaican populations of the coffee berry borer (Hypothenemus hampei).</title>
        <authorList>
            <person name="Errbii M."/>
            <person name="Myrie A."/>
        </authorList>
    </citation>
    <scope>NUCLEOTIDE SEQUENCE [LARGE SCALE GENOMIC DNA]</scope>
    <source>
        <strain evidence="2">JA-Hopewell-2020-01-JO</strain>
        <tissue evidence="2">Whole body</tissue>
    </source>
</reference>
<evidence type="ECO:0000256" key="1">
    <source>
        <dbReference type="SAM" id="MobiDB-lite"/>
    </source>
</evidence>